<dbReference type="AlphaFoldDB" id="R3W1V2"/>
<dbReference type="Pfam" id="PF01966">
    <property type="entry name" value="HD"/>
    <property type="match status" value="1"/>
</dbReference>
<organism evidence="2 3">
    <name type="scientific">Enterococcus phoeniculicola ATCC BAA-412</name>
    <dbReference type="NCBI Taxonomy" id="1158610"/>
    <lineage>
        <taxon>Bacteria</taxon>
        <taxon>Bacillati</taxon>
        <taxon>Bacillota</taxon>
        <taxon>Bacilli</taxon>
        <taxon>Lactobacillales</taxon>
        <taxon>Enterococcaceae</taxon>
        <taxon>Enterococcus</taxon>
    </lineage>
</organism>
<keyword evidence="3" id="KW-1185">Reference proteome</keyword>
<comment type="caution">
    <text evidence="2">The sequence shown here is derived from an EMBL/GenBank/DDBJ whole genome shotgun (WGS) entry which is preliminary data.</text>
</comment>
<dbReference type="PATRIC" id="fig|1158610.3.peg.3194"/>
<dbReference type="STRING" id="154621.RV11_GL002835"/>
<accession>R3W1V2</accession>
<dbReference type="InterPro" id="IPR003607">
    <property type="entry name" value="HD/PDEase_dom"/>
</dbReference>
<dbReference type="InterPro" id="IPR006674">
    <property type="entry name" value="HD_domain"/>
</dbReference>
<sequence>MNRFTQIANDPVILSAYQSVAEFEEQDNGWAHHDYQHVSNVAQMVESLLRNMRCEESFIEEAKIAALLHDVGAAQGKEGHAQEVPYLPKHISKKTRFLLFIKRKS</sequence>
<dbReference type="Gene3D" id="1.10.3210.10">
    <property type="entry name" value="Hypothetical protein af1432"/>
    <property type="match status" value="1"/>
</dbReference>
<dbReference type="Proteomes" id="UP000013785">
    <property type="component" value="Unassembled WGS sequence"/>
</dbReference>
<dbReference type="HOGENOM" id="CLU_2232425_0_0_9"/>
<evidence type="ECO:0000313" key="2">
    <source>
        <dbReference type="EMBL" id="EOL41642.1"/>
    </source>
</evidence>
<dbReference type="EMBL" id="AJAT01000018">
    <property type="protein sequence ID" value="EOL41642.1"/>
    <property type="molecule type" value="Genomic_DNA"/>
</dbReference>
<feature type="domain" description="HD" evidence="1">
    <location>
        <begin position="35"/>
        <end position="84"/>
    </location>
</feature>
<reference evidence="2 3" key="1">
    <citation type="submission" date="2013-02" db="EMBL/GenBank/DDBJ databases">
        <title>The Genome Sequence of Enterococcus phoeniculicola BAA-412.</title>
        <authorList>
            <consortium name="The Broad Institute Genome Sequencing Platform"/>
            <consortium name="The Broad Institute Genome Sequencing Center for Infectious Disease"/>
            <person name="Earl A.M."/>
            <person name="Gilmore M.S."/>
            <person name="Lebreton F."/>
            <person name="Walker B."/>
            <person name="Young S.K."/>
            <person name="Zeng Q."/>
            <person name="Gargeya S."/>
            <person name="Fitzgerald M."/>
            <person name="Haas B."/>
            <person name="Abouelleil A."/>
            <person name="Alvarado L."/>
            <person name="Arachchi H.M."/>
            <person name="Berlin A.M."/>
            <person name="Chapman S.B."/>
            <person name="Dewar J."/>
            <person name="Goldberg J."/>
            <person name="Griggs A."/>
            <person name="Gujja S."/>
            <person name="Hansen M."/>
            <person name="Howarth C."/>
            <person name="Imamovic A."/>
            <person name="Larimer J."/>
            <person name="McCowan C."/>
            <person name="Murphy C."/>
            <person name="Neiman D."/>
            <person name="Pearson M."/>
            <person name="Priest M."/>
            <person name="Roberts A."/>
            <person name="Saif S."/>
            <person name="Shea T."/>
            <person name="Sisk P."/>
            <person name="Sykes S."/>
            <person name="Wortman J."/>
            <person name="Nusbaum C."/>
            <person name="Birren B."/>
        </authorList>
    </citation>
    <scope>NUCLEOTIDE SEQUENCE [LARGE SCALE GENOMIC DNA]</scope>
    <source>
        <strain evidence="2 3">ATCC BAA-412</strain>
    </source>
</reference>
<dbReference type="eggNOG" id="COG1418">
    <property type="taxonomic scope" value="Bacteria"/>
</dbReference>
<proteinExistence type="predicted"/>
<dbReference type="SUPFAM" id="SSF109604">
    <property type="entry name" value="HD-domain/PDEase-like"/>
    <property type="match status" value="1"/>
</dbReference>
<dbReference type="RefSeq" id="WP_010769838.1">
    <property type="nucleotide sequence ID" value="NZ_ASWE01000001.1"/>
</dbReference>
<gene>
    <name evidence="2" type="ORF">UC3_03207</name>
</gene>
<evidence type="ECO:0000313" key="3">
    <source>
        <dbReference type="Proteomes" id="UP000013785"/>
    </source>
</evidence>
<protein>
    <recommendedName>
        <fullName evidence="1">HD domain-containing protein</fullName>
    </recommendedName>
</protein>
<evidence type="ECO:0000259" key="1">
    <source>
        <dbReference type="Pfam" id="PF01966"/>
    </source>
</evidence>
<name>R3W1V2_9ENTE</name>
<dbReference type="CDD" id="cd00077">
    <property type="entry name" value="HDc"/>
    <property type="match status" value="1"/>
</dbReference>